<feature type="signal peptide" evidence="4">
    <location>
        <begin position="1"/>
        <end position="37"/>
    </location>
</feature>
<keyword evidence="2" id="KW-0378">Hydrolase</keyword>
<organism evidence="5 6">
    <name type="scientific">Leishmania orientalis</name>
    <dbReference type="NCBI Taxonomy" id="2249476"/>
    <lineage>
        <taxon>Eukaryota</taxon>
        <taxon>Discoba</taxon>
        <taxon>Euglenozoa</taxon>
        <taxon>Kinetoplastea</taxon>
        <taxon>Metakinetoplastina</taxon>
        <taxon>Trypanosomatida</taxon>
        <taxon>Trypanosomatidae</taxon>
        <taxon>Leishmaniinae</taxon>
        <taxon>Leishmania</taxon>
    </lineage>
</organism>
<dbReference type="Gene3D" id="3.40.50.1240">
    <property type="entry name" value="Phosphoglycerate mutase-like"/>
    <property type="match status" value="1"/>
</dbReference>
<evidence type="ECO:0008006" key="7">
    <source>
        <dbReference type="Google" id="ProtNLM"/>
    </source>
</evidence>
<reference evidence="6" key="1">
    <citation type="journal article" date="2021" name="Microbiol. Resour. Announc.">
        <title>LGAAP: Leishmaniinae Genome Assembly and Annotation Pipeline.</title>
        <authorList>
            <person name="Almutairi H."/>
            <person name="Urbaniak M.D."/>
            <person name="Bates M.D."/>
            <person name="Jariyapan N."/>
            <person name="Kwakye-Nuako G."/>
            <person name="Thomaz-Soccol V."/>
            <person name="Al-Salem W.S."/>
            <person name="Dillon R.J."/>
            <person name="Bates P.A."/>
            <person name="Gatherer D."/>
        </authorList>
    </citation>
    <scope>NUCLEOTIDE SEQUENCE [LARGE SCALE GENOMIC DNA]</scope>
</reference>
<evidence type="ECO:0000313" key="6">
    <source>
        <dbReference type="Proteomes" id="UP000674143"/>
    </source>
</evidence>
<feature type="transmembrane region" description="Helical" evidence="3">
    <location>
        <begin position="496"/>
        <end position="521"/>
    </location>
</feature>
<dbReference type="CDD" id="cd07061">
    <property type="entry name" value="HP_HAP_like"/>
    <property type="match status" value="1"/>
</dbReference>
<dbReference type="PANTHER" id="PTHR11567:SF110">
    <property type="entry name" value="2-PHOSPHOXYLOSE PHOSPHATASE 1"/>
    <property type="match status" value="1"/>
</dbReference>
<dbReference type="PROSITE" id="PS51257">
    <property type="entry name" value="PROKAR_LIPOPROTEIN"/>
    <property type="match status" value="1"/>
</dbReference>
<reference evidence="6" key="2">
    <citation type="journal article" date="2021" name="Sci. Data">
        <title>Chromosome-scale genome sequencing, assembly and annotation of six genomes from subfamily Leishmaniinae.</title>
        <authorList>
            <person name="Almutairi H."/>
            <person name="Urbaniak M.D."/>
            <person name="Bates M.D."/>
            <person name="Jariyapan N."/>
            <person name="Kwakye-Nuako G."/>
            <person name="Thomaz Soccol V."/>
            <person name="Al-Salem W.S."/>
            <person name="Dillon R.J."/>
            <person name="Bates P.A."/>
            <person name="Gatherer D."/>
        </authorList>
    </citation>
    <scope>NUCLEOTIDE SEQUENCE [LARGE SCALE GENOMIC DNA]</scope>
</reference>
<comment type="similarity">
    <text evidence="1">Belongs to the histidine acid phosphatase family.</text>
</comment>
<keyword evidence="6" id="KW-1185">Reference proteome</keyword>
<protein>
    <recommendedName>
        <fullName evidence="7">Membrane-bound acid phosphatase 2</fullName>
    </recommendedName>
</protein>
<evidence type="ECO:0000256" key="4">
    <source>
        <dbReference type="SAM" id="SignalP"/>
    </source>
</evidence>
<accession>A0A836GZL8</accession>
<dbReference type="GeneID" id="92359958"/>
<evidence type="ECO:0000256" key="2">
    <source>
        <dbReference type="ARBA" id="ARBA00022801"/>
    </source>
</evidence>
<comment type="caution">
    <text evidence="5">The sequence shown here is derived from an EMBL/GenBank/DDBJ whole genome shotgun (WGS) entry which is preliminary data.</text>
</comment>
<evidence type="ECO:0000256" key="3">
    <source>
        <dbReference type="SAM" id="Phobius"/>
    </source>
</evidence>
<dbReference type="AlphaFoldDB" id="A0A836GZL8"/>
<name>A0A836GZL8_9TRYP</name>
<feature type="chain" id="PRO_5032719684" description="Membrane-bound acid phosphatase 2" evidence="4">
    <location>
        <begin position="38"/>
        <end position="547"/>
    </location>
</feature>
<keyword evidence="3" id="KW-0812">Transmembrane</keyword>
<evidence type="ECO:0000313" key="5">
    <source>
        <dbReference type="EMBL" id="KAG5474855.1"/>
    </source>
</evidence>
<keyword evidence="3" id="KW-1133">Transmembrane helix</keyword>
<dbReference type="KEGG" id="loi:92359958"/>
<dbReference type="Proteomes" id="UP000674143">
    <property type="component" value="Unassembled WGS sequence"/>
</dbReference>
<dbReference type="SUPFAM" id="SSF53254">
    <property type="entry name" value="Phosphoglycerate mutase-like"/>
    <property type="match status" value="1"/>
</dbReference>
<dbReference type="EMBL" id="JAFHLR010000028">
    <property type="protein sequence ID" value="KAG5474855.1"/>
    <property type="molecule type" value="Genomic_DNA"/>
</dbReference>
<gene>
    <name evidence="5" type="ORF">LSCM4_04033</name>
</gene>
<dbReference type="PANTHER" id="PTHR11567">
    <property type="entry name" value="ACID PHOSPHATASE-RELATED"/>
    <property type="match status" value="1"/>
</dbReference>
<dbReference type="InterPro" id="IPR000560">
    <property type="entry name" value="His_Pase_clade-2"/>
</dbReference>
<keyword evidence="3" id="KW-0472">Membrane</keyword>
<dbReference type="GO" id="GO:0016791">
    <property type="term" value="F:phosphatase activity"/>
    <property type="evidence" value="ECO:0007669"/>
    <property type="project" value="TreeGrafter"/>
</dbReference>
<dbReference type="RefSeq" id="XP_067061961.1">
    <property type="nucleotide sequence ID" value="XM_067206024.1"/>
</dbReference>
<dbReference type="InterPro" id="IPR029033">
    <property type="entry name" value="His_PPase_superfam"/>
</dbReference>
<dbReference type="SMR" id="A0A836GZL8"/>
<sequence length="547" mass="59846">MPAALRSLLPRRPRRMCVLVATAALLAVACLPAPSHGKVEWAVQQVQVLHRHGSRSATVHYNTTDICGATPCGELNLEGETMMRNVGKFLRGRYSTDEEVVETPFLSSPDYDLRVVTSRSTDVQHTLQSAQLFLAEMFPTADRLVPAIHTAPTSQDMMLYTFSQPWVSLYVTYAGAAQQARMNPVIDRYFPDWKVLRDLSVELWSEGHCSDYATRLSCVLTLFDIVTAKRSVGGLPSDFDDRYSDLHAIVAEWNRGIWRYDSSKAFCVQQGGRGQPFLQQVMTNIDDFVAGRNTHKVMHYSGLDISLAAVWGTLGDSSDNAMQPTYGQTFVLELVKSLSSGEYGVRVLRGWPGQTPETDFTFSWDSAWKLQCRRSDGTNYAAKGNLCPLEDFGRYVAWTAAKDPRGMCLLDAEASDVLNCPTPAAEQAVTVSLSESCLLYRAACPADACAPGYVLSASGHHCTCASDLCLAPRSCENNIDVPVTVHTVGISKVATIGISIATFCAGALLAVAVTLILMLLLRGARSARDLEPCGKYLTPSEPLREGM</sequence>
<dbReference type="InterPro" id="IPR050645">
    <property type="entry name" value="Histidine_acid_phosphatase"/>
</dbReference>
<evidence type="ECO:0000256" key="1">
    <source>
        <dbReference type="ARBA" id="ARBA00005375"/>
    </source>
</evidence>
<proteinExistence type="inferred from homology"/>
<keyword evidence="4" id="KW-0732">Signal</keyword>